<dbReference type="AlphaFoldDB" id="S5U2C5"/>
<feature type="domain" description="Autotransporter" evidence="1">
    <location>
        <begin position="130"/>
        <end position="399"/>
    </location>
</feature>
<dbReference type="Pfam" id="PF03797">
    <property type="entry name" value="Autotransporter"/>
    <property type="match status" value="1"/>
</dbReference>
<dbReference type="EMBL" id="KC907260">
    <property type="protein sequence ID" value="AGS56934.1"/>
    <property type="molecule type" value="Genomic_DNA"/>
</dbReference>
<dbReference type="InterPro" id="IPR036709">
    <property type="entry name" value="Autotransporte_beta_dom_sf"/>
</dbReference>
<dbReference type="InterPro" id="IPR005546">
    <property type="entry name" value="Autotransporte_beta"/>
</dbReference>
<dbReference type="PROSITE" id="PS51208">
    <property type="entry name" value="AUTOTRANSPORTER"/>
    <property type="match status" value="1"/>
</dbReference>
<dbReference type="SMART" id="SM00869">
    <property type="entry name" value="Autotransporter"/>
    <property type="match status" value="1"/>
</dbReference>
<proteinExistence type="predicted"/>
<accession>S5U2C5</accession>
<organism evidence="2">
    <name type="scientific">Campylobacter ureolyticus</name>
    <dbReference type="NCBI Taxonomy" id="827"/>
    <lineage>
        <taxon>Bacteria</taxon>
        <taxon>Pseudomonadati</taxon>
        <taxon>Campylobacterota</taxon>
        <taxon>Epsilonproteobacteria</taxon>
        <taxon>Campylobacterales</taxon>
        <taxon>Campylobacteraceae</taxon>
        <taxon>Campylobacter</taxon>
    </lineage>
</organism>
<evidence type="ECO:0000259" key="1">
    <source>
        <dbReference type="PROSITE" id="PS51208"/>
    </source>
</evidence>
<name>S5U2C5_9BACT</name>
<evidence type="ECO:0000313" key="2">
    <source>
        <dbReference type="EMBL" id="AGS56934.1"/>
    </source>
</evidence>
<dbReference type="Gene3D" id="2.40.128.130">
    <property type="entry name" value="Autotransporter beta-domain"/>
    <property type="match status" value="1"/>
</dbReference>
<sequence>MSKPKAKLPKELDDAKDILNSLLLSNEGNINTAIVTTISLALENDDAAIRDESIRVLTNLVREVKKNKPNVSKPTKTFNIETKRAVNRDMMLNPTKNSPMVTANAMKYLDGTKLASNSDDLRYLIDLIDREIYKNSFNISAIGAKNNESGHSHSLAGGVVSFNKMFDSTLVGGYFSYAKADSNNDVSLKSDLYEVGAYARQYLDNNEFDLSIGYGLGNNKADYNLKLLATNLNYKAKFDSSYLTVGTAYGYKFNVNDNFSIKPFIGLDYFDYTQDSFTASTNHKDVGNLTQTFDKSKFKNLQANLGLEMLYNNKNITLYARPYIARDIYQRNNGMRSYFGSSNYYFMLNEEARKRTSFVFDFGIQTEISRNLFINIGGGIYLNKDDKIYNGQIGFTYRF</sequence>
<reference evidence="2" key="1">
    <citation type="submission" date="2013-04" db="EMBL/GenBank/DDBJ databases">
        <title>The first whole genome analysis of two C. ureolyticus strains; genomic investigation into strain heterogeneity and pathogenic potential.</title>
        <authorList>
            <person name="Bullman S."/>
            <person name="Lucid A."/>
            <person name="Sleator R.D."/>
        </authorList>
    </citation>
    <scope>NUCLEOTIDE SEQUENCE</scope>
    <source>
        <strain evidence="2">DSMZ 20703</strain>
    </source>
</reference>
<dbReference type="SUPFAM" id="SSF103515">
    <property type="entry name" value="Autotransporter"/>
    <property type="match status" value="1"/>
</dbReference>
<protein>
    <submittedName>
        <fullName evidence="2">Vacuolating cytotoxin-like protein</fullName>
    </submittedName>
</protein>